<feature type="binding site" evidence="8">
    <location>
        <position position="156"/>
    </location>
    <ligand>
        <name>Mg(2+)</name>
        <dbReference type="ChEBI" id="CHEBI:18420"/>
        <label>1</label>
        <note>catalytic</note>
    </ligand>
</feature>
<name>A0A3R7M2Z0_PENVA</name>
<dbReference type="Gene3D" id="3.40.190.80">
    <property type="match status" value="1"/>
</dbReference>
<keyword evidence="2" id="KW-0452">Lithium</keyword>
<sequence length="502" mass="55551">MELIETLLSFSEKAGEIARTIRREPKLFSLLVEEKGEEEKNQRFTQDFKTLADVLIQEALRHHVTQMIPSLGEHVHGEESAEFTNTLGERVIVQICATKEETATLLEKVLDGNREAADLLAAVVHTAIIVKPDSTLAAKIPKIPLDNLGIWIDPIDSTGEYVRGEIGKLSGSIYSSGLPSVTILIGFYDRFTGEIIGGVVNHPFAVYDEENQSWHGEVYWSVNYNDVKVHNMQIHKLASDATRPVIVMSSSEDVKVQEMLGKKFDIVYASGAGYKLLVVALGQVVAYVCSKSSTFRWDTAAPHGLLQALGGGVVVYRQLLSSAEDNHVSEDMLKNIQIKYNKPNADSPKASLQWSNAGGIVAYRDNKEKPRERSSSKPLLTLCETLARRAGKERPLGGFTNTSLVLLTPPRVWAIDNDRRRNMHHVFQMRLESPAGSQVWAGHFREASPRDHGEFPLPLCSKETKGGIRVKLKGLGDVSILRKDLERPFGPVSIDIPLADNG</sequence>
<dbReference type="FunFam" id="4.10.460.10:FF:000001">
    <property type="entry name" value="Inositol polyphosphate 1-phosphatase"/>
    <property type="match status" value="1"/>
</dbReference>
<dbReference type="EMBL" id="QCYY01002426">
    <property type="protein sequence ID" value="ROT70430.1"/>
    <property type="molecule type" value="Genomic_DNA"/>
</dbReference>
<dbReference type="InterPro" id="IPR000760">
    <property type="entry name" value="Inositol_monophosphatase-like"/>
</dbReference>
<dbReference type="EC" id="3.1.3.57" evidence="7"/>
<gene>
    <name evidence="9" type="ORF">C7M84_011279</name>
</gene>
<evidence type="ECO:0000256" key="6">
    <source>
        <dbReference type="ARBA" id="ARBA00044478"/>
    </source>
</evidence>
<organism evidence="9 10">
    <name type="scientific">Penaeus vannamei</name>
    <name type="common">Whiteleg shrimp</name>
    <name type="synonym">Litopenaeus vannamei</name>
    <dbReference type="NCBI Taxonomy" id="6689"/>
    <lineage>
        <taxon>Eukaryota</taxon>
        <taxon>Metazoa</taxon>
        <taxon>Ecdysozoa</taxon>
        <taxon>Arthropoda</taxon>
        <taxon>Crustacea</taxon>
        <taxon>Multicrustacea</taxon>
        <taxon>Malacostraca</taxon>
        <taxon>Eumalacostraca</taxon>
        <taxon>Eucarida</taxon>
        <taxon>Decapoda</taxon>
        <taxon>Dendrobranchiata</taxon>
        <taxon>Penaeoidea</taxon>
        <taxon>Penaeidae</taxon>
        <taxon>Penaeus</taxon>
    </lineage>
</organism>
<evidence type="ECO:0000313" key="9">
    <source>
        <dbReference type="EMBL" id="ROT70430.1"/>
    </source>
</evidence>
<evidence type="ECO:0000256" key="8">
    <source>
        <dbReference type="PIRSR" id="PIRSR600760-2"/>
    </source>
</evidence>
<dbReference type="PANTHER" id="PTHR43028:SF3">
    <property type="entry name" value="INOSITOL POLYPHOSPHATE 1-PHOSPHATASE"/>
    <property type="match status" value="1"/>
</dbReference>
<evidence type="ECO:0000256" key="3">
    <source>
        <dbReference type="ARBA" id="ARBA00022723"/>
    </source>
</evidence>
<dbReference type="GO" id="GO:0046872">
    <property type="term" value="F:metal ion binding"/>
    <property type="evidence" value="ECO:0007669"/>
    <property type="project" value="UniProtKB-KW"/>
</dbReference>
<feature type="binding site" evidence="8">
    <location>
        <position position="155"/>
    </location>
    <ligand>
        <name>Mg(2+)</name>
        <dbReference type="ChEBI" id="CHEBI:18420"/>
        <label>1</label>
        <note>catalytic</note>
    </ligand>
</feature>
<dbReference type="SUPFAM" id="SSF56655">
    <property type="entry name" value="Carbohydrate phosphatase"/>
    <property type="match status" value="1"/>
</dbReference>
<dbReference type="InterPro" id="IPR020583">
    <property type="entry name" value="Inositol_monoP_metal-BS"/>
</dbReference>
<dbReference type="AlphaFoldDB" id="A0A3R7M2Z0"/>
<dbReference type="Proteomes" id="UP000283509">
    <property type="component" value="Unassembled WGS sequence"/>
</dbReference>
<comment type="catalytic activity">
    <reaction evidence="6">
        <text>1D-myo-inositol 1,4-bisphosphate + H2O = 1D-myo-inositol 4-phosphate + phosphate</text>
        <dbReference type="Rhea" id="RHEA:15553"/>
        <dbReference type="ChEBI" id="CHEBI:15377"/>
        <dbReference type="ChEBI" id="CHEBI:43474"/>
        <dbReference type="ChEBI" id="CHEBI:58282"/>
        <dbReference type="ChEBI" id="CHEBI:58469"/>
        <dbReference type="EC" id="3.1.3.57"/>
    </reaction>
    <physiologicalReaction direction="left-to-right" evidence="6">
        <dbReference type="Rhea" id="RHEA:15554"/>
    </physiologicalReaction>
</comment>
<protein>
    <recommendedName>
        <fullName evidence="7">inositol-1,4-bisphosphate 1-phosphatase</fullName>
        <ecNumber evidence="7">3.1.3.57</ecNumber>
    </recommendedName>
</protein>
<evidence type="ECO:0000256" key="1">
    <source>
        <dbReference type="ARBA" id="ARBA00009759"/>
    </source>
</evidence>
<keyword evidence="3 8" id="KW-0479">Metal-binding</keyword>
<dbReference type="Gene3D" id="3.30.540.10">
    <property type="entry name" value="Fructose-1,6-Bisphosphatase, subunit A, domain 1"/>
    <property type="match status" value="1"/>
</dbReference>
<reference evidence="9 10" key="1">
    <citation type="submission" date="2018-04" db="EMBL/GenBank/DDBJ databases">
        <authorList>
            <person name="Zhang X."/>
            <person name="Yuan J."/>
            <person name="Li F."/>
            <person name="Xiang J."/>
        </authorList>
    </citation>
    <scope>NUCLEOTIDE SEQUENCE [LARGE SCALE GENOMIC DNA]</scope>
    <source>
        <tissue evidence="9">Muscle</tissue>
    </source>
</reference>
<evidence type="ECO:0000256" key="7">
    <source>
        <dbReference type="ARBA" id="ARBA00044519"/>
    </source>
</evidence>
<proteinExistence type="inferred from homology"/>
<comment type="similarity">
    <text evidence="1">Belongs to the inositol monophosphatase superfamily.</text>
</comment>
<evidence type="ECO:0000256" key="4">
    <source>
        <dbReference type="ARBA" id="ARBA00022842"/>
    </source>
</evidence>
<dbReference type="STRING" id="6689.A0A3R7M2Z0"/>
<dbReference type="InterPro" id="IPR044897">
    <property type="entry name" value="INPP1_dom_1"/>
</dbReference>
<dbReference type="Pfam" id="PF00459">
    <property type="entry name" value="Inositol_P"/>
    <property type="match status" value="1"/>
</dbReference>
<keyword evidence="4 8" id="KW-0460">Magnesium</keyword>
<feature type="binding site" evidence="8">
    <location>
        <position position="298"/>
    </location>
    <ligand>
        <name>Mg(2+)</name>
        <dbReference type="ChEBI" id="CHEBI:18420"/>
        <label>1</label>
        <note>catalytic</note>
    </ligand>
</feature>
<dbReference type="GO" id="GO:0004441">
    <property type="term" value="F:inositol-1,4-bisphosphate 1-phosphatase activity"/>
    <property type="evidence" value="ECO:0007669"/>
    <property type="project" value="UniProtKB-EC"/>
</dbReference>
<accession>A0A3R7M2Z0</accession>
<keyword evidence="10" id="KW-1185">Reference proteome</keyword>
<evidence type="ECO:0000313" key="10">
    <source>
        <dbReference type="Proteomes" id="UP000283509"/>
    </source>
</evidence>
<dbReference type="Gene3D" id="4.10.460.10">
    <property type="entry name" value="Inositol Polyphosphate 1-phosphatase, domain 1"/>
    <property type="match status" value="1"/>
</dbReference>
<evidence type="ECO:0000256" key="2">
    <source>
        <dbReference type="ARBA" id="ARBA00022671"/>
    </source>
</evidence>
<reference evidence="9 10" key="2">
    <citation type="submission" date="2019-01" db="EMBL/GenBank/DDBJ databases">
        <title>The decoding of complex shrimp genome reveals the adaptation for benthos swimmer, frequently molting mechanism and breeding impact on genome.</title>
        <authorList>
            <person name="Sun Y."/>
            <person name="Gao Y."/>
            <person name="Yu Y."/>
        </authorList>
    </citation>
    <scope>NUCLEOTIDE SEQUENCE [LARGE SCALE GENOMIC DNA]</scope>
    <source>
        <tissue evidence="9">Muscle</tissue>
    </source>
</reference>
<feature type="binding site" evidence="8">
    <location>
        <position position="78"/>
    </location>
    <ligand>
        <name>Mg(2+)</name>
        <dbReference type="ChEBI" id="CHEBI:18420"/>
        <label>1</label>
        <note>catalytic</note>
    </ligand>
</feature>
<dbReference type="PANTHER" id="PTHR43028">
    <property type="entry name" value="3'(2'),5'-BISPHOSPHATE NUCLEOTIDASE 1"/>
    <property type="match status" value="1"/>
</dbReference>
<dbReference type="InterPro" id="IPR050725">
    <property type="entry name" value="CysQ/Inositol_MonoPase"/>
</dbReference>
<evidence type="ECO:0000256" key="5">
    <source>
        <dbReference type="ARBA" id="ARBA00044465"/>
    </source>
</evidence>
<comment type="cofactor">
    <cofactor evidence="8">
        <name>Mg(2+)</name>
        <dbReference type="ChEBI" id="CHEBI:18420"/>
    </cofactor>
</comment>
<comment type="catalytic activity">
    <reaction evidence="5">
        <text>1D-myo-inositol 1,3,4-trisphosphate + H2O = 1D-myo-inositol 3,4-bisphosphate + phosphate</text>
        <dbReference type="Rhea" id="RHEA:70319"/>
        <dbReference type="ChEBI" id="CHEBI:15377"/>
        <dbReference type="ChEBI" id="CHEBI:43474"/>
        <dbReference type="ChEBI" id="CHEBI:58414"/>
        <dbReference type="ChEBI" id="CHEBI:83241"/>
    </reaction>
    <physiologicalReaction direction="left-to-right" evidence="5">
        <dbReference type="Rhea" id="RHEA:70320"/>
    </physiologicalReaction>
</comment>
<dbReference type="OrthoDB" id="9977309at2759"/>
<comment type="caution">
    <text evidence="9">The sequence shown here is derived from an EMBL/GenBank/DDBJ whole genome shotgun (WGS) entry which is preliminary data.</text>
</comment>
<dbReference type="PROSITE" id="PS00629">
    <property type="entry name" value="IMP_1"/>
    <property type="match status" value="1"/>
</dbReference>
<feature type="binding site" evidence="8">
    <location>
        <position position="153"/>
    </location>
    <ligand>
        <name>Mg(2+)</name>
        <dbReference type="ChEBI" id="CHEBI:18420"/>
        <label>1</label>
        <note>catalytic</note>
    </ligand>
</feature>